<evidence type="ECO:0000313" key="2">
    <source>
        <dbReference type="Proteomes" id="UP001230908"/>
    </source>
</evidence>
<evidence type="ECO:0000313" key="1">
    <source>
        <dbReference type="EMBL" id="MDQ7909016.1"/>
    </source>
</evidence>
<accession>A0ABU0ZPP5</accession>
<dbReference type="EMBL" id="JAVHUY010000036">
    <property type="protein sequence ID" value="MDQ7909016.1"/>
    <property type="molecule type" value="Genomic_DNA"/>
</dbReference>
<sequence length="320" mass="33333">MKPDPSNTAVVAGSHNAEIGLPAAWEILAAGGSAVDAVEAATRLVEDNPADHSVGYTGYPNLLGEVQLDAAIMDGANRRAGAVGAIAGYRHPVTVARAVMEKLPHTFLVGEGAARFASEIGMTPEDLLTDETCDIWQKGVDGILPGKLEMFRGPLAQLTALAADPEHVHGTVNVVARDVHGHLAAAVSTSGWAWKYPGRIGDSPIVGAGIYADDRYGAAGCTGLGEVSMRGGLVRDVISRLAAGQPLVDAGRAAIEDLLPIALEFPDSAVMNMVAMTPEGEVVSFTTASSLEYVYLRDGMSEPVRAQSVTVDWPGVELGR</sequence>
<keyword evidence="2" id="KW-1185">Reference proteome</keyword>
<proteinExistence type="predicted"/>
<protein>
    <submittedName>
        <fullName evidence="1">N(4)-(Beta-N-acetylglucosaminyl)-L-asparaginase</fullName>
    </submittedName>
</protein>
<dbReference type="PANTHER" id="PTHR10188">
    <property type="entry name" value="L-ASPARAGINASE"/>
    <property type="match status" value="1"/>
</dbReference>
<reference evidence="1 2" key="1">
    <citation type="submission" date="2023-08" db="EMBL/GenBank/DDBJ databases">
        <title>Phytohabitans sansha sp. nov., isolated from marine sediment.</title>
        <authorList>
            <person name="Zhao Y."/>
            <person name="Yi K."/>
        </authorList>
    </citation>
    <scope>NUCLEOTIDE SEQUENCE [LARGE SCALE GENOMIC DNA]</scope>
    <source>
        <strain evidence="1 2">ZYX-F-186</strain>
    </source>
</reference>
<gene>
    <name evidence="1" type="ORF">RB614_31280</name>
</gene>
<dbReference type="CDD" id="cd04513">
    <property type="entry name" value="Glycosylasparaginase"/>
    <property type="match status" value="1"/>
</dbReference>
<dbReference type="PANTHER" id="PTHR10188:SF6">
    <property type="entry name" value="N(4)-(BETA-N-ACETYLGLUCOSAMINYL)-L-ASPARAGINASE"/>
    <property type="match status" value="1"/>
</dbReference>
<dbReference type="Proteomes" id="UP001230908">
    <property type="component" value="Unassembled WGS sequence"/>
</dbReference>
<dbReference type="RefSeq" id="WP_308716280.1">
    <property type="nucleotide sequence ID" value="NZ_JAVHUY010000036.1"/>
</dbReference>
<dbReference type="SUPFAM" id="SSF56235">
    <property type="entry name" value="N-terminal nucleophile aminohydrolases (Ntn hydrolases)"/>
    <property type="match status" value="1"/>
</dbReference>
<dbReference type="Gene3D" id="3.60.20.30">
    <property type="entry name" value="(Glycosyl)asparaginase"/>
    <property type="match status" value="1"/>
</dbReference>
<comment type="caution">
    <text evidence="1">The sequence shown here is derived from an EMBL/GenBank/DDBJ whole genome shotgun (WGS) entry which is preliminary data.</text>
</comment>
<name>A0ABU0ZPP5_9ACTN</name>
<dbReference type="InterPro" id="IPR029055">
    <property type="entry name" value="Ntn_hydrolases_N"/>
</dbReference>
<dbReference type="Pfam" id="PF01112">
    <property type="entry name" value="Asparaginase_2"/>
    <property type="match status" value="1"/>
</dbReference>
<organism evidence="1 2">
    <name type="scientific">Phytohabitans maris</name>
    <dbReference type="NCBI Taxonomy" id="3071409"/>
    <lineage>
        <taxon>Bacteria</taxon>
        <taxon>Bacillati</taxon>
        <taxon>Actinomycetota</taxon>
        <taxon>Actinomycetes</taxon>
        <taxon>Micromonosporales</taxon>
        <taxon>Micromonosporaceae</taxon>
    </lineage>
</organism>
<dbReference type="InterPro" id="IPR000246">
    <property type="entry name" value="Peptidase_T2"/>
</dbReference>